<dbReference type="EMBL" id="AP019400">
    <property type="protein sequence ID" value="BBI34126.1"/>
    <property type="molecule type" value="Genomic_DNA"/>
</dbReference>
<dbReference type="KEGG" id="cohn:KCTCHS21_35250"/>
<dbReference type="PANTHER" id="PTHR43031:SF17">
    <property type="entry name" value="SULFURTRANSFERASE YTWF-RELATED"/>
    <property type="match status" value="1"/>
</dbReference>
<organism evidence="2 3">
    <name type="scientific">Cohnella abietis</name>
    <dbReference type="NCBI Taxonomy" id="2507935"/>
    <lineage>
        <taxon>Bacteria</taxon>
        <taxon>Bacillati</taxon>
        <taxon>Bacillota</taxon>
        <taxon>Bacilli</taxon>
        <taxon>Bacillales</taxon>
        <taxon>Paenibacillaceae</taxon>
        <taxon>Cohnella</taxon>
    </lineage>
</organism>
<dbReference type="InterPro" id="IPR036873">
    <property type="entry name" value="Rhodanese-like_dom_sf"/>
</dbReference>
<evidence type="ECO:0000313" key="3">
    <source>
        <dbReference type="Proteomes" id="UP000289856"/>
    </source>
</evidence>
<dbReference type="InterPro" id="IPR050229">
    <property type="entry name" value="GlpE_sulfurtransferase"/>
</dbReference>
<dbReference type="Proteomes" id="UP000289856">
    <property type="component" value="Chromosome"/>
</dbReference>
<dbReference type="CDD" id="cd00158">
    <property type="entry name" value="RHOD"/>
    <property type="match status" value="1"/>
</dbReference>
<dbReference type="PROSITE" id="PS50206">
    <property type="entry name" value="RHODANESE_3"/>
    <property type="match status" value="1"/>
</dbReference>
<dbReference type="Pfam" id="PF00581">
    <property type="entry name" value="Rhodanese"/>
    <property type="match status" value="1"/>
</dbReference>
<dbReference type="RefSeq" id="WP_179952619.1">
    <property type="nucleotide sequence ID" value="NZ_AP019400.1"/>
</dbReference>
<evidence type="ECO:0000259" key="1">
    <source>
        <dbReference type="PROSITE" id="PS50206"/>
    </source>
</evidence>
<dbReference type="PANTHER" id="PTHR43031">
    <property type="entry name" value="FAD-DEPENDENT OXIDOREDUCTASE"/>
    <property type="match status" value="1"/>
</dbReference>
<gene>
    <name evidence="2" type="primary">ytwF_1</name>
    <name evidence="2" type="ORF">KCTCHS21_35250</name>
</gene>
<evidence type="ECO:0000313" key="2">
    <source>
        <dbReference type="EMBL" id="BBI34126.1"/>
    </source>
</evidence>
<proteinExistence type="predicted"/>
<dbReference type="SMART" id="SM00450">
    <property type="entry name" value="RHOD"/>
    <property type="match status" value="1"/>
</dbReference>
<protein>
    <recommendedName>
        <fullName evidence="1">Rhodanese domain-containing protein</fullName>
    </recommendedName>
</protein>
<dbReference type="AlphaFoldDB" id="A0A3T1D7R3"/>
<reference evidence="2 3" key="1">
    <citation type="submission" date="2019-01" db="EMBL/GenBank/DDBJ databases">
        <title>Complete genome sequence of Cohnella hallensis HS21 isolated from Korean fir (Abies koreana) rhizospheric soil.</title>
        <authorList>
            <person name="Jiang L."/>
            <person name="Kang S.W."/>
            <person name="Kim S."/>
            <person name="Jung J."/>
            <person name="Kim C.Y."/>
            <person name="Kim D.H."/>
            <person name="Kim S.W."/>
            <person name="Lee J."/>
        </authorList>
    </citation>
    <scope>NUCLEOTIDE SEQUENCE [LARGE SCALE GENOMIC DNA]</scope>
    <source>
        <strain evidence="2 3">HS21</strain>
    </source>
</reference>
<feature type="domain" description="Rhodanese" evidence="1">
    <location>
        <begin position="18"/>
        <end position="106"/>
    </location>
</feature>
<dbReference type="InterPro" id="IPR001763">
    <property type="entry name" value="Rhodanese-like_dom"/>
</dbReference>
<name>A0A3T1D7R3_9BACL</name>
<dbReference type="SUPFAM" id="SSF52821">
    <property type="entry name" value="Rhodanese/Cell cycle control phosphatase"/>
    <property type="match status" value="1"/>
</dbReference>
<accession>A0A3T1D7R3</accession>
<sequence length="109" mass="12070">MSLIQVLAPENLKARLDEGETPFIVDVREDDEVAGGIIPGAIHIRLGDLPARFEELPKNEELILVCRGGSRSLKACEFLADQGYKKLVNLTGGMREWADLLPEDERPTV</sequence>
<dbReference type="Gene3D" id="3.40.250.10">
    <property type="entry name" value="Rhodanese-like domain"/>
    <property type="match status" value="1"/>
</dbReference>
<keyword evidence="3" id="KW-1185">Reference proteome</keyword>